<dbReference type="Pfam" id="PF06013">
    <property type="entry name" value="WXG100"/>
    <property type="match status" value="1"/>
</dbReference>
<dbReference type="Proteomes" id="UP000254879">
    <property type="component" value="Unassembled WGS sequence"/>
</dbReference>
<protein>
    <submittedName>
        <fullName evidence="1">Virulence factor esxA</fullName>
    </submittedName>
</protein>
<evidence type="ECO:0000313" key="1">
    <source>
        <dbReference type="EMBL" id="STY44843.1"/>
    </source>
</evidence>
<evidence type="ECO:0000313" key="2">
    <source>
        <dbReference type="Proteomes" id="UP000254879"/>
    </source>
</evidence>
<sequence>MAGQIRMTPAELRDRAKKYGHSAREIDQILNNLKNLQEQLRGEWEGQAFARFDDQFNQLKPKVVQFSDLLDAIQNQLEKQRLLSKITTENYRKILALTNKSILKKCRRAVQLSAWLFLKKEITQHAQN</sequence>
<dbReference type="InterPro" id="IPR036689">
    <property type="entry name" value="ESAT-6-like_sf"/>
</dbReference>
<name>A0A378MH46_LISGR</name>
<proteinExistence type="predicted"/>
<gene>
    <name evidence="1" type="primary">esxA_3</name>
    <name evidence="1" type="ORF">NCTC10815_02197</name>
</gene>
<dbReference type="AlphaFoldDB" id="A0A378MH46"/>
<dbReference type="SUPFAM" id="SSF140453">
    <property type="entry name" value="EsxAB dimer-like"/>
    <property type="match status" value="1"/>
</dbReference>
<dbReference type="EMBL" id="UGPG01000001">
    <property type="protein sequence ID" value="STY44843.1"/>
    <property type="molecule type" value="Genomic_DNA"/>
</dbReference>
<dbReference type="NCBIfam" id="TIGR03930">
    <property type="entry name" value="WXG100_ESAT6"/>
    <property type="match status" value="1"/>
</dbReference>
<dbReference type="Gene3D" id="1.10.287.1060">
    <property type="entry name" value="ESAT-6-like"/>
    <property type="match status" value="1"/>
</dbReference>
<reference evidence="1 2" key="1">
    <citation type="submission" date="2018-06" db="EMBL/GenBank/DDBJ databases">
        <authorList>
            <consortium name="Pathogen Informatics"/>
            <person name="Doyle S."/>
        </authorList>
    </citation>
    <scope>NUCLEOTIDE SEQUENCE [LARGE SCALE GENOMIC DNA]</scope>
    <source>
        <strain evidence="2">NCTC 10815</strain>
    </source>
</reference>
<organism evidence="1 2">
    <name type="scientific">Listeria grayi</name>
    <name type="common">Listeria murrayi</name>
    <dbReference type="NCBI Taxonomy" id="1641"/>
    <lineage>
        <taxon>Bacteria</taxon>
        <taxon>Bacillati</taxon>
        <taxon>Bacillota</taxon>
        <taxon>Bacilli</taxon>
        <taxon>Bacillales</taxon>
        <taxon>Listeriaceae</taxon>
        <taxon>Listeria</taxon>
    </lineage>
</organism>
<dbReference type="InterPro" id="IPR010310">
    <property type="entry name" value="T7SS_ESAT-6-like"/>
</dbReference>
<accession>A0A378MH46</accession>